<organism evidence="1 2">
    <name type="scientific">Moritella marina ATCC 15381</name>
    <dbReference type="NCBI Taxonomy" id="1202962"/>
    <lineage>
        <taxon>Bacteria</taxon>
        <taxon>Pseudomonadati</taxon>
        <taxon>Pseudomonadota</taxon>
        <taxon>Gammaproteobacteria</taxon>
        <taxon>Alteromonadales</taxon>
        <taxon>Moritellaceae</taxon>
        <taxon>Moritella</taxon>
    </lineage>
</organism>
<evidence type="ECO:0000313" key="1">
    <source>
        <dbReference type="EMBL" id="QFI37168.1"/>
    </source>
</evidence>
<dbReference type="KEGG" id="mmaa:FR932_04655"/>
<sequence length="136" mass="14444">MADVKWEAAPSGLTSGDLNGWKRRMALACPSPKLGQMVAVETDDSDGKVIHIGYKCIRADGENSSWRRMKGTEIVITPETIIIKGAVTESGQQATLSDVFLGNASTSSGIPVTMSDDGPGVYLGDGVYVSAEDCWF</sequence>
<name>A0A5J6WIT3_MORMI</name>
<gene>
    <name evidence="1" type="ORF">FR932_04655</name>
</gene>
<evidence type="ECO:0000313" key="2">
    <source>
        <dbReference type="Proteomes" id="UP000327424"/>
    </source>
</evidence>
<dbReference type="Proteomes" id="UP000327424">
    <property type="component" value="Chromosome"/>
</dbReference>
<dbReference type="RefSeq" id="WP_019442864.1">
    <property type="nucleotide sequence ID" value="NZ_ALOE01000037.1"/>
</dbReference>
<proteinExistence type="predicted"/>
<reference evidence="1 2" key="1">
    <citation type="submission" date="2019-09" db="EMBL/GenBank/DDBJ databases">
        <title>Hybrid Assembly of the complete Genome of the Deep-Sea Bacterium Moritella marina from long Nanopore and Illumina reads.</title>
        <authorList>
            <person name="Magin S."/>
            <person name="Georgoulis A."/>
            <person name="Papadimitriou K."/>
            <person name="Iliakis G."/>
            <person name="Vorgias C.E."/>
        </authorList>
    </citation>
    <scope>NUCLEOTIDE SEQUENCE [LARGE SCALE GENOMIC DNA]</scope>
    <source>
        <strain evidence="1 2">MP-1</strain>
    </source>
</reference>
<protein>
    <submittedName>
        <fullName evidence="1">Uncharacterized protein</fullName>
    </submittedName>
</protein>
<dbReference type="OrthoDB" id="7065079at2"/>
<dbReference type="EMBL" id="CP044399">
    <property type="protein sequence ID" value="QFI37168.1"/>
    <property type="molecule type" value="Genomic_DNA"/>
</dbReference>
<keyword evidence="2" id="KW-1185">Reference proteome</keyword>
<dbReference type="AlphaFoldDB" id="A0A5J6WIT3"/>
<accession>A0A5J6WIT3</accession>